<dbReference type="OrthoDB" id="2407789at2"/>
<evidence type="ECO:0000313" key="1">
    <source>
        <dbReference type="EMBL" id="OXM13687.1"/>
    </source>
</evidence>
<dbReference type="SUPFAM" id="SSF141251">
    <property type="entry name" value="Kinase-associated protein B-like"/>
    <property type="match status" value="1"/>
</dbReference>
<reference evidence="1 2" key="1">
    <citation type="submission" date="2017-07" db="EMBL/GenBank/DDBJ databases">
        <title>Paenibacillus herberti R33 genome sequencing and assembly.</title>
        <authorList>
            <person name="Su W."/>
        </authorList>
    </citation>
    <scope>NUCLEOTIDE SEQUENCE [LARGE SCALE GENOMIC DNA]</scope>
    <source>
        <strain evidence="1 2">R33</strain>
    </source>
</reference>
<sequence>MTSEQQTPAKEEWVQFSYKTGEYAGRIVEEGSPRSVVETLAVLRHPEQGDLHNPYNPDVPFFHERKALAHREKALVLNREIKPFAASVLPDYNESRERAVQQALEELDRLQRWAGRAADQLRAVASEY</sequence>
<evidence type="ECO:0000313" key="2">
    <source>
        <dbReference type="Proteomes" id="UP000215145"/>
    </source>
</evidence>
<dbReference type="RefSeq" id="WP_089526390.1">
    <property type="nucleotide sequence ID" value="NZ_NMUQ01000003.1"/>
</dbReference>
<organism evidence="1 2">
    <name type="scientific">Paenibacillus herberti</name>
    <dbReference type="NCBI Taxonomy" id="1619309"/>
    <lineage>
        <taxon>Bacteria</taxon>
        <taxon>Bacillati</taxon>
        <taxon>Bacillota</taxon>
        <taxon>Bacilli</taxon>
        <taxon>Bacillales</taxon>
        <taxon>Paenibacillaceae</taxon>
        <taxon>Paenibacillus</taxon>
    </lineage>
</organism>
<protein>
    <submittedName>
        <fullName evidence="1">Kinase</fullName>
    </submittedName>
</protein>
<keyword evidence="1" id="KW-0808">Transferase</keyword>
<keyword evidence="1" id="KW-0418">Kinase</keyword>
<keyword evidence="2" id="KW-1185">Reference proteome</keyword>
<dbReference type="AlphaFoldDB" id="A0A229NUV2"/>
<dbReference type="InterPro" id="IPR014916">
    <property type="entry name" value="KapB"/>
</dbReference>
<dbReference type="Pfam" id="PF08810">
    <property type="entry name" value="KapB"/>
    <property type="match status" value="1"/>
</dbReference>
<dbReference type="SMART" id="SM01298">
    <property type="entry name" value="KapB"/>
    <property type="match status" value="1"/>
</dbReference>
<comment type="caution">
    <text evidence="1">The sequence shown here is derived from an EMBL/GenBank/DDBJ whole genome shotgun (WGS) entry which is preliminary data.</text>
</comment>
<dbReference type="EMBL" id="NMUQ01000003">
    <property type="protein sequence ID" value="OXM13687.1"/>
    <property type="molecule type" value="Genomic_DNA"/>
</dbReference>
<dbReference type="InterPro" id="IPR038080">
    <property type="entry name" value="KapB_sf"/>
</dbReference>
<gene>
    <name evidence="1" type="ORF">CGZ75_21960</name>
</gene>
<proteinExistence type="predicted"/>
<name>A0A229NUV2_9BACL</name>
<accession>A0A229NUV2</accession>
<dbReference type="Gene3D" id="2.30.30.430">
    <property type="entry name" value="Kinase associated protein B domain"/>
    <property type="match status" value="1"/>
</dbReference>
<dbReference type="Proteomes" id="UP000215145">
    <property type="component" value="Unassembled WGS sequence"/>
</dbReference>
<dbReference type="GO" id="GO:0016301">
    <property type="term" value="F:kinase activity"/>
    <property type="evidence" value="ECO:0007669"/>
    <property type="project" value="UniProtKB-KW"/>
</dbReference>